<sequence>MSSSPSSNPTSLSNLLEQSKQLSSLNQKSLPKSLTALYSQSKKLGRVQGGVAPSVSAAASESISGLYGAPAAPSAAVAPTSSKAAYLLARNGFDVQSYRSLLHKLSLKRSSYESQQPLYLTDLHGYLTHEHHMLILTSIEEAKKETQNMFYERYGECVNDDWNRAKEVFMNLVGSRGVAQQPRRDAMDVDLVASQRGLSSQAQQQIGTRGHTKMTSKMQIYANAVLKLNQERSDSHLPIIQDMKACAEKVDESPGRRNEIIQCWDLLKTLMDEDAAVFKAITKPYSAYSTEHSKTLEKKFIAGAKSYLERQYLNHMREICTKYSQDLGLSQQELSDSSAGSVKKLIESYVDHRYRMPSTNEWRTPTVPGEAQSSARIQLSNGRPMWALIFYALRCGRSDIALDFTKDTSFSTEQDVQLVHRLLSSDSHISPEDESVRSTVAQKYRTSDYIFKKAVLLVLGKTPQDESLRAVFQKLEDFVWQKLMLIPMSTRLTAQTSVAFYSLQKLQEQIVGLGPQYFSVQRNRTSLMYFKLLLMIQEFERAIAYLFGRDVDGYRTEAVHFAIALDYYGVLRQIPFMDAPLLSEPGNEPRNHTRLNYSFLLRDYVRVFAHTDPREAVSYLCRISIPRHRIKCIKDLVIESQDTSAILGSISSDELRKIGIIEDVLSRQEFKEILDMAAEEYQRTGRHEAAIKLHFLAADVKRGTSSEANKHLAQSLNIVTKDLSRVLSLDTSEKEDVVELARDVFNRTSGNEQLTYERHTLDILLRLYSFFEDAKKNRFADALEKIKQVRLLPLDNLGIEEAYQNFTKLDDAVKEVVVETIVESMRCLQGLARTQKDYRSQMSIRSNATDLMEFARRVNFVGPHGDAYERVLRFDFYLNQ</sequence>
<evidence type="ECO:0000256" key="5">
    <source>
        <dbReference type="SAM" id="MobiDB-lite"/>
    </source>
</evidence>
<name>A0A7S1KQ96_9EUKA</name>
<dbReference type="GO" id="GO:0005643">
    <property type="term" value="C:nuclear pore"/>
    <property type="evidence" value="ECO:0007669"/>
    <property type="project" value="UniProtKB-SubCell"/>
</dbReference>
<protein>
    <recommendedName>
        <fullName evidence="4">Nuclear pore protein</fullName>
    </recommendedName>
</protein>
<dbReference type="GO" id="GO:0017056">
    <property type="term" value="F:structural constituent of nuclear pore"/>
    <property type="evidence" value="ECO:0007669"/>
    <property type="project" value="InterPro"/>
</dbReference>
<dbReference type="Pfam" id="PF04097">
    <property type="entry name" value="Nic96"/>
    <property type="match status" value="1"/>
</dbReference>
<proteinExistence type="inferred from homology"/>
<keyword evidence="3 4" id="KW-0539">Nucleus</keyword>
<keyword evidence="4" id="KW-0653">Protein transport</keyword>
<evidence type="ECO:0000256" key="1">
    <source>
        <dbReference type="ARBA" id="ARBA00004259"/>
    </source>
</evidence>
<dbReference type="InterPro" id="IPR007231">
    <property type="entry name" value="Nucleoporin_int_Nup93/Nic96"/>
</dbReference>
<reference evidence="6" key="1">
    <citation type="submission" date="2021-01" db="EMBL/GenBank/DDBJ databases">
        <authorList>
            <person name="Corre E."/>
            <person name="Pelletier E."/>
            <person name="Niang G."/>
            <person name="Scheremetjew M."/>
            <person name="Finn R."/>
            <person name="Kale V."/>
            <person name="Holt S."/>
            <person name="Cochrane G."/>
            <person name="Meng A."/>
            <person name="Brown T."/>
            <person name="Cohen L."/>
        </authorList>
    </citation>
    <scope>NUCLEOTIDE SEQUENCE</scope>
    <source>
        <strain evidence="6">WS</strain>
    </source>
</reference>
<keyword evidence="4" id="KW-0509">mRNA transport</keyword>
<dbReference type="EMBL" id="HBGD01004918">
    <property type="protein sequence ID" value="CAD9080842.1"/>
    <property type="molecule type" value="Transcribed_RNA"/>
</dbReference>
<keyword evidence="4" id="KW-0813">Transport</keyword>
<organism evidence="6">
    <name type="scientific">Percolomonas cosmopolitus</name>
    <dbReference type="NCBI Taxonomy" id="63605"/>
    <lineage>
        <taxon>Eukaryota</taxon>
        <taxon>Discoba</taxon>
        <taxon>Heterolobosea</taxon>
        <taxon>Tetramitia</taxon>
        <taxon>Eutetramitia</taxon>
        <taxon>Percolomonadidae</taxon>
        <taxon>Percolomonas</taxon>
    </lineage>
</organism>
<accession>A0A7S1KQ96</accession>
<dbReference type="AlphaFoldDB" id="A0A7S1KQ96"/>
<keyword evidence="4" id="KW-0472">Membrane</keyword>
<evidence type="ECO:0000313" key="6">
    <source>
        <dbReference type="EMBL" id="CAD9080842.1"/>
    </source>
</evidence>
<keyword evidence="4" id="KW-0906">Nuclear pore complex</keyword>
<dbReference type="GO" id="GO:0016973">
    <property type="term" value="P:poly(A)+ mRNA export from nucleus"/>
    <property type="evidence" value="ECO:0007669"/>
    <property type="project" value="TreeGrafter"/>
</dbReference>
<dbReference type="PANTHER" id="PTHR11225:SF4">
    <property type="entry name" value="NUCLEAR PORE COMPLEX PROTEIN NUP93"/>
    <property type="match status" value="1"/>
</dbReference>
<comment type="similarity">
    <text evidence="2 4">Belongs to the nucleoporin interacting component (NIC) family.</text>
</comment>
<feature type="region of interest" description="Disordered" evidence="5">
    <location>
        <begin position="1"/>
        <end position="27"/>
    </location>
</feature>
<gene>
    <name evidence="6" type="ORF">PCOS0759_LOCUS4082</name>
</gene>
<evidence type="ECO:0000256" key="2">
    <source>
        <dbReference type="ARBA" id="ARBA00010186"/>
    </source>
</evidence>
<evidence type="ECO:0000256" key="4">
    <source>
        <dbReference type="RuleBase" id="RU364035"/>
    </source>
</evidence>
<comment type="subcellular location">
    <subcellularLocation>
        <location evidence="1">Nucleus envelope</location>
    </subcellularLocation>
    <subcellularLocation>
        <location evidence="4">Nucleus</location>
        <location evidence="4">Nuclear pore complex</location>
    </subcellularLocation>
</comment>
<dbReference type="PANTHER" id="PTHR11225">
    <property type="entry name" value="NUCLEAR PORE COMPLEX PROTEIN NUP93 NUCLEOPORIN NUP93 DEAD EYE PROTEIN"/>
    <property type="match status" value="1"/>
</dbReference>
<dbReference type="GO" id="GO:0006606">
    <property type="term" value="P:protein import into nucleus"/>
    <property type="evidence" value="ECO:0007669"/>
    <property type="project" value="TreeGrafter"/>
</dbReference>
<keyword evidence="4" id="KW-0811">Translocation</keyword>
<evidence type="ECO:0000256" key="3">
    <source>
        <dbReference type="ARBA" id="ARBA00023242"/>
    </source>
</evidence>